<dbReference type="NCBIfam" id="TIGR00231">
    <property type="entry name" value="small_GTP"/>
    <property type="match status" value="1"/>
</dbReference>
<dbReference type="OMA" id="LQFYDAP"/>
<proteinExistence type="predicted"/>
<dbReference type="PROSITE" id="PS51421">
    <property type="entry name" value="RAS"/>
    <property type="match status" value="1"/>
</dbReference>
<evidence type="ECO:0008006" key="6">
    <source>
        <dbReference type="Google" id="ProtNLM"/>
    </source>
</evidence>
<dbReference type="PRINTS" id="PR00449">
    <property type="entry name" value="RASTRNSFRMNG"/>
</dbReference>
<dbReference type="InterPro" id="IPR001806">
    <property type="entry name" value="Small_GTPase"/>
</dbReference>
<dbReference type="Gene3D" id="3.40.50.300">
    <property type="entry name" value="P-loop containing nucleotide triphosphate hydrolases"/>
    <property type="match status" value="1"/>
</dbReference>
<dbReference type="SUPFAM" id="SSF52540">
    <property type="entry name" value="P-loop containing nucleoside triphosphate hydrolases"/>
    <property type="match status" value="1"/>
</dbReference>
<name>A0A5A8DH20_CAFRO</name>
<keyword evidence="4" id="KW-1185">Reference proteome</keyword>
<evidence type="ECO:0000313" key="5">
    <source>
        <dbReference type="Proteomes" id="UP000325113"/>
    </source>
</evidence>
<evidence type="ECO:0000313" key="4">
    <source>
        <dbReference type="Proteomes" id="UP000323011"/>
    </source>
</evidence>
<dbReference type="SMART" id="SM00173">
    <property type="entry name" value="RAS"/>
    <property type="match status" value="1"/>
</dbReference>
<gene>
    <name evidence="2" type="ORF">FNF29_03032</name>
    <name evidence="3" type="ORF">FNF31_02884</name>
</gene>
<comment type="caution">
    <text evidence="3">The sequence shown here is derived from an EMBL/GenBank/DDBJ whole genome shotgun (WGS) entry which is preliminary data.</text>
</comment>
<dbReference type="EMBL" id="VLTN01000015">
    <property type="protein sequence ID" value="KAA0153644.1"/>
    <property type="molecule type" value="Genomic_DNA"/>
</dbReference>
<dbReference type="SMART" id="SM00174">
    <property type="entry name" value="RHO"/>
    <property type="match status" value="1"/>
</dbReference>
<protein>
    <recommendedName>
        <fullName evidence="6">Ras-related protein Rab-28</fullName>
    </recommendedName>
</protein>
<evidence type="ECO:0000313" key="2">
    <source>
        <dbReference type="EMBL" id="KAA0153644.1"/>
    </source>
</evidence>
<dbReference type="PROSITE" id="PS51419">
    <property type="entry name" value="RAB"/>
    <property type="match status" value="1"/>
</dbReference>
<evidence type="ECO:0000256" key="1">
    <source>
        <dbReference type="ARBA" id="ARBA00022741"/>
    </source>
</evidence>
<dbReference type="Proteomes" id="UP000323011">
    <property type="component" value="Unassembled WGS sequence"/>
</dbReference>
<dbReference type="GO" id="GO:0003924">
    <property type="term" value="F:GTPase activity"/>
    <property type="evidence" value="ECO:0007669"/>
    <property type="project" value="InterPro"/>
</dbReference>
<dbReference type="GO" id="GO:0005525">
    <property type="term" value="F:GTP binding"/>
    <property type="evidence" value="ECO:0007669"/>
    <property type="project" value="InterPro"/>
</dbReference>
<keyword evidence="1" id="KW-0547">Nucleotide-binding</keyword>
<dbReference type="InterPro" id="IPR027417">
    <property type="entry name" value="P-loop_NTPase"/>
</dbReference>
<dbReference type="FunFam" id="3.40.50.300:FF:001447">
    <property type="entry name" value="Ras-related protein Rab-1B"/>
    <property type="match status" value="1"/>
</dbReference>
<dbReference type="SMART" id="SM00175">
    <property type="entry name" value="RAB"/>
    <property type="match status" value="1"/>
</dbReference>
<organism evidence="3 5">
    <name type="scientific">Cafeteria roenbergensis</name>
    <name type="common">Marine flagellate</name>
    <dbReference type="NCBI Taxonomy" id="33653"/>
    <lineage>
        <taxon>Eukaryota</taxon>
        <taxon>Sar</taxon>
        <taxon>Stramenopiles</taxon>
        <taxon>Bigyra</taxon>
        <taxon>Opalozoa</taxon>
        <taxon>Bicosoecida</taxon>
        <taxon>Cafeteriaceae</taxon>
        <taxon>Cafeteria</taxon>
    </lineage>
</organism>
<dbReference type="PANTHER" id="PTHR47978">
    <property type="match status" value="1"/>
</dbReference>
<dbReference type="EMBL" id="VLTM01000022">
    <property type="protein sequence ID" value="KAA0163490.1"/>
    <property type="molecule type" value="Genomic_DNA"/>
</dbReference>
<dbReference type="Pfam" id="PF00071">
    <property type="entry name" value="Ras"/>
    <property type="match status" value="1"/>
</dbReference>
<sequence>MAAGAQAMKLVLCGNGSVGKSSIIRRFVADGFDRQYKQTVGLDFFEKAMRLKGDEMTTLQVWDIGGQSIASAMLDKYMGGAHVVFLCYDITDTRSFADVDRWLAKARAAAAKHRSADAPKQHVFLVANKADMIASRAVSEREHDEFVATNGLDGGFFVSARNGDRVTKSFYAAAAQAAGVEMSAHDLAFHDTVVGYSAPTAHSGAGGTAPSAQEDAKLAKIREEDAEAERRMMAAMEAEASGESKGACCAVM</sequence>
<evidence type="ECO:0000313" key="3">
    <source>
        <dbReference type="EMBL" id="KAA0163490.1"/>
    </source>
</evidence>
<dbReference type="InterPro" id="IPR005225">
    <property type="entry name" value="Small_GTP-bd"/>
</dbReference>
<dbReference type="AlphaFoldDB" id="A0A5A8DH20"/>
<reference evidence="4 5" key="1">
    <citation type="submission" date="2019-07" db="EMBL/GenBank/DDBJ databases">
        <title>Genomes of Cafeteria roenbergensis.</title>
        <authorList>
            <person name="Fischer M.G."/>
            <person name="Hackl T."/>
            <person name="Roman M."/>
        </authorList>
    </citation>
    <scope>NUCLEOTIDE SEQUENCE [LARGE SCALE GENOMIC DNA]</scope>
    <source>
        <strain evidence="2 4">BVI</strain>
        <strain evidence="3 5">Cflag</strain>
    </source>
</reference>
<accession>A0A5A8DH20</accession>
<dbReference type="Proteomes" id="UP000325113">
    <property type="component" value="Unassembled WGS sequence"/>
</dbReference>